<sequence length="260" mass="28668">MAGFKKIQGTFVMFGLLSLVCLLGEACKSDEPRAQTGQVRKPFNLALMVNQARAAELDQGMPLWVTARLENTDKLENLVLKDVNQWQVKVLPKGKDKPLAIEWHELAAEEIDIAPGEVFRAAWVLKSSLEPGSYVITITGVPAKIRVKPAYASISLESASEQEIARARRMVLALRGEVPDWLSAVEKALSKDPGNHALGYERVQAYKANKDYAKAHEALAGLIRQVKMKGASQGKKRSPHLPSWYFAELSLLKKAAAQNP</sequence>
<dbReference type="AlphaFoldDB" id="A0A0D2J962"/>
<keyword evidence="2" id="KW-1185">Reference proteome</keyword>
<name>A0A0D2J962_9BACT</name>
<dbReference type="RefSeq" id="WP_044347647.1">
    <property type="nucleotide sequence ID" value="NZ_AZAC01000009.1"/>
</dbReference>
<proteinExistence type="predicted"/>
<evidence type="ECO:0000313" key="1">
    <source>
        <dbReference type="EMBL" id="KIX14699.1"/>
    </source>
</evidence>
<gene>
    <name evidence="1" type="ORF">X474_07330</name>
</gene>
<accession>A0A0D2J962</accession>
<protein>
    <submittedName>
        <fullName evidence="1">Uncharacterized protein</fullName>
    </submittedName>
</protein>
<evidence type="ECO:0000313" key="2">
    <source>
        <dbReference type="Proteomes" id="UP000032233"/>
    </source>
</evidence>
<dbReference type="STRING" id="1429043.X474_07330"/>
<reference evidence="1 2" key="1">
    <citation type="submission" date="2013-11" db="EMBL/GenBank/DDBJ databases">
        <title>Metagenomic analysis of a methanogenic consortium involved in long chain n-alkane degradation.</title>
        <authorList>
            <person name="Davidova I.A."/>
            <person name="Callaghan A.V."/>
            <person name="Wawrik B."/>
            <person name="Pruitt S."/>
            <person name="Marks C."/>
            <person name="Duncan K.E."/>
            <person name="Suflita J.M."/>
        </authorList>
    </citation>
    <scope>NUCLEOTIDE SEQUENCE [LARGE SCALE GENOMIC DNA]</scope>
    <source>
        <strain evidence="1 2">SPR</strain>
    </source>
</reference>
<comment type="caution">
    <text evidence="1">The sequence shown here is derived from an EMBL/GenBank/DDBJ whole genome shotgun (WGS) entry which is preliminary data.</text>
</comment>
<organism evidence="1 2">
    <name type="scientific">Dethiosulfatarculus sandiegensis</name>
    <dbReference type="NCBI Taxonomy" id="1429043"/>
    <lineage>
        <taxon>Bacteria</taxon>
        <taxon>Pseudomonadati</taxon>
        <taxon>Thermodesulfobacteriota</taxon>
        <taxon>Desulfarculia</taxon>
        <taxon>Desulfarculales</taxon>
        <taxon>Desulfarculaceae</taxon>
        <taxon>Dethiosulfatarculus</taxon>
    </lineage>
</organism>
<dbReference type="InParanoid" id="A0A0D2J962"/>
<dbReference type="EMBL" id="AZAC01000009">
    <property type="protein sequence ID" value="KIX14699.1"/>
    <property type="molecule type" value="Genomic_DNA"/>
</dbReference>
<dbReference type="Proteomes" id="UP000032233">
    <property type="component" value="Unassembled WGS sequence"/>
</dbReference>